<dbReference type="Pfam" id="PF13243">
    <property type="entry name" value="SQHop_cyclase_C"/>
    <property type="match status" value="2"/>
</dbReference>
<dbReference type="EMBL" id="CP036267">
    <property type="protein sequence ID" value="QDT35647.1"/>
    <property type="molecule type" value="Genomic_DNA"/>
</dbReference>
<keyword evidence="6" id="KW-0456">Lyase</keyword>
<dbReference type="InterPro" id="IPR032697">
    <property type="entry name" value="SQ_cyclase_N"/>
</dbReference>
<dbReference type="NCBIfam" id="TIGR01787">
    <property type="entry name" value="squalene_cyclas"/>
    <property type="match status" value="1"/>
</dbReference>
<dbReference type="KEGG" id="tpol:Mal48_49250"/>
<evidence type="ECO:0000256" key="3">
    <source>
        <dbReference type="ARBA" id="ARBA00022737"/>
    </source>
</evidence>
<organism evidence="6 7">
    <name type="scientific">Thalassoglobus polymorphus</name>
    <dbReference type="NCBI Taxonomy" id="2527994"/>
    <lineage>
        <taxon>Bacteria</taxon>
        <taxon>Pseudomonadati</taxon>
        <taxon>Planctomycetota</taxon>
        <taxon>Planctomycetia</taxon>
        <taxon>Planctomycetales</taxon>
        <taxon>Planctomycetaceae</taxon>
        <taxon>Thalassoglobus</taxon>
    </lineage>
</organism>
<reference evidence="6 7" key="1">
    <citation type="submission" date="2019-02" db="EMBL/GenBank/DDBJ databases">
        <title>Deep-cultivation of Planctomycetes and their phenomic and genomic characterization uncovers novel biology.</title>
        <authorList>
            <person name="Wiegand S."/>
            <person name="Jogler M."/>
            <person name="Boedeker C."/>
            <person name="Pinto D."/>
            <person name="Vollmers J."/>
            <person name="Rivas-Marin E."/>
            <person name="Kohn T."/>
            <person name="Peeters S.H."/>
            <person name="Heuer A."/>
            <person name="Rast P."/>
            <person name="Oberbeckmann S."/>
            <person name="Bunk B."/>
            <person name="Jeske O."/>
            <person name="Meyerdierks A."/>
            <person name="Storesund J.E."/>
            <person name="Kallscheuer N."/>
            <person name="Luecker S."/>
            <person name="Lage O.M."/>
            <person name="Pohl T."/>
            <person name="Merkel B.J."/>
            <person name="Hornburger P."/>
            <person name="Mueller R.-W."/>
            <person name="Bruemmer F."/>
            <person name="Labrenz M."/>
            <person name="Spormann A.M."/>
            <person name="Op den Camp H."/>
            <person name="Overmann J."/>
            <person name="Amann R."/>
            <person name="Jetten M.S.M."/>
            <person name="Mascher T."/>
            <person name="Medema M.H."/>
            <person name="Devos D.P."/>
            <person name="Kaster A.-K."/>
            <person name="Ovreas L."/>
            <person name="Rohde M."/>
            <person name="Galperin M.Y."/>
            <person name="Jogler C."/>
        </authorList>
    </citation>
    <scope>NUCLEOTIDE SEQUENCE [LARGE SCALE GENOMIC DNA]</scope>
    <source>
        <strain evidence="6 7">Mal48</strain>
    </source>
</reference>
<sequence length="716" mass="81480">MNSGDQDWAGLPTTDRLERLFESETHDLPAGLQSAINASRDWLLEHQSSDGYWLGELEGDTILESEYVLLLVWLGRANSPIVEKCARYIFQQQLSTGGWALYPGGPLEISSSVKAYWVLKIAGYDPESEPMQRAKLAILAAGGAERVNSFTRYYMALLGIITYRQCPAVPPELTLLPNWSPINLYEMSSWSRTIVVPLSLLWAFQPKTQLSVEHRIDEIFCQTPEKMPVSMPPSDQLDDLKSKTWIPWAAVFRGIDRVWKTVERFHLNPFRKRAVQTAHHWILERFEKSDGLGAIFPPIIWSIIGLRCLGYEEDSKEIQTALNELEKLTIEENGTIRLEPCRSPVWDTSIAVNALREAEVPADHPKIQKAVDWLLSKEVRDPGDWSIAHPDVEPAGWYFEFNNEFYPDIDDTIMVTMALARCLPGQGNELDKSWSSKMIKSQPGEDFSSTELQMMVTGKGESVQQFLSKMDRAEPMLAAIRRAVKWVAAMQCRNGGWAAFDADNDREVLTRVPFADHNAMIDPPTADITARTLEMYARLGLNTSEEMFMKAVDFIWDEQESDHSWYGRWGVNYLYGTWQVLVGLTEFGIPTSDHRIQGGVEWLKRFQQADGGWGETARTYDEPNLRGTGPTTPSQTAWALMGLMAGGETKSAEVYNGIQYLLQTQTSDGTWQEEWYTGTGFPRVFYLRYHLYRHYFPLMALARYSHLMTSESGEKK</sequence>
<dbReference type="Pfam" id="PF13249">
    <property type="entry name" value="SQHop_cyclase_N"/>
    <property type="match status" value="1"/>
</dbReference>
<evidence type="ECO:0000313" key="6">
    <source>
        <dbReference type="EMBL" id="QDT35647.1"/>
    </source>
</evidence>
<feature type="domain" description="Squalene cyclase N-terminal" evidence="5">
    <location>
        <begin position="36"/>
        <end position="333"/>
    </location>
</feature>
<dbReference type="AlphaFoldDB" id="A0A517QVP9"/>
<dbReference type="RefSeq" id="WP_145205560.1">
    <property type="nucleotide sequence ID" value="NZ_CP036267.1"/>
</dbReference>
<accession>A0A517QVP9</accession>
<dbReference type="SUPFAM" id="SSF48239">
    <property type="entry name" value="Terpenoid cyclases/Protein prenyltransferases"/>
    <property type="match status" value="2"/>
</dbReference>
<keyword evidence="7" id="KW-1185">Reference proteome</keyword>
<dbReference type="InterPro" id="IPR032696">
    <property type="entry name" value="SQ_cyclase_C"/>
</dbReference>
<dbReference type="GO" id="GO:0016829">
    <property type="term" value="F:lyase activity"/>
    <property type="evidence" value="ECO:0007669"/>
    <property type="project" value="UniProtKB-KW"/>
</dbReference>
<dbReference type="Proteomes" id="UP000315724">
    <property type="component" value="Chromosome"/>
</dbReference>
<name>A0A517QVP9_9PLAN</name>
<evidence type="ECO:0000313" key="7">
    <source>
        <dbReference type="Proteomes" id="UP000315724"/>
    </source>
</evidence>
<proteinExistence type="inferred from homology"/>
<evidence type="ECO:0000259" key="4">
    <source>
        <dbReference type="Pfam" id="PF13243"/>
    </source>
</evidence>
<dbReference type="GO" id="GO:0016104">
    <property type="term" value="P:triterpenoid biosynthetic process"/>
    <property type="evidence" value="ECO:0007669"/>
    <property type="project" value="InterPro"/>
</dbReference>
<dbReference type="OrthoDB" id="9758578at2"/>
<comment type="similarity">
    <text evidence="2">Belongs to the terpene cyclase/mutase family.</text>
</comment>
<dbReference type="InterPro" id="IPR018333">
    <property type="entry name" value="Squalene_cyclase"/>
</dbReference>
<dbReference type="PANTHER" id="PTHR11764">
    <property type="entry name" value="TERPENE CYCLASE/MUTASE FAMILY MEMBER"/>
    <property type="match status" value="1"/>
</dbReference>
<feature type="domain" description="Squalene cyclase C-terminal" evidence="4">
    <location>
        <begin position="471"/>
        <end position="705"/>
    </location>
</feature>
<protein>
    <submittedName>
        <fullName evidence="6">Squalene--hopene cyclase</fullName>
        <ecNumber evidence="6">4.2.1.129</ecNumber>
    </submittedName>
</protein>
<dbReference type="Gene3D" id="1.50.10.20">
    <property type="match status" value="2"/>
</dbReference>
<comment type="pathway">
    <text evidence="1">Secondary metabolite biosynthesis; hopanoid biosynthesis.</text>
</comment>
<evidence type="ECO:0000259" key="5">
    <source>
        <dbReference type="Pfam" id="PF13249"/>
    </source>
</evidence>
<dbReference type="PANTHER" id="PTHR11764:SF20">
    <property type="entry name" value="LANOSTEROL SYNTHASE"/>
    <property type="match status" value="1"/>
</dbReference>
<dbReference type="SFLD" id="SFLDG01016">
    <property type="entry name" value="Prenyltransferase_Like_2"/>
    <property type="match status" value="1"/>
</dbReference>
<evidence type="ECO:0000256" key="1">
    <source>
        <dbReference type="ARBA" id="ARBA00004999"/>
    </source>
</evidence>
<dbReference type="InterPro" id="IPR008930">
    <property type="entry name" value="Terpenoid_cyclase/PrenylTrfase"/>
</dbReference>
<feature type="domain" description="Squalene cyclase C-terminal" evidence="4">
    <location>
        <begin position="343"/>
        <end position="423"/>
    </location>
</feature>
<evidence type="ECO:0000256" key="2">
    <source>
        <dbReference type="ARBA" id="ARBA00009755"/>
    </source>
</evidence>
<dbReference type="GO" id="GO:0005811">
    <property type="term" value="C:lipid droplet"/>
    <property type="evidence" value="ECO:0007669"/>
    <property type="project" value="InterPro"/>
</dbReference>
<dbReference type="UniPathway" id="UPA00337"/>
<gene>
    <name evidence="6" type="primary">shc</name>
    <name evidence="6" type="ORF">Mal48_49250</name>
</gene>
<dbReference type="GO" id="GO:0016866">
    <property type="term" value="F:intramolecular transferase activity"/>
    <property type="evidence" value="ECO:0007669"/>
    <property type="project" value="InterPro"/>
</dbReference>
<dbReference type="EC" id="4.2.1.129" evidence="6"/>
<keyword evidence="3" id="KW-0677">Repeat</keyword>